<accession>A0A3A9YTT2</accession>
<dbReference type="AlphaFoldDB" id="A0A3A9YTT2"/>
<sequence length="77" mass="7489">MTILRNELETREIDDAELDAVAGGVAGISVTSGLVGAVVSDVTGAVNSLETVNYLQGTVASTTGVGVTGVLGGVAGL</sequence>
<evidence type="ECO:0000313" key="2">
    <source>
        <dbReference type="Proteomes" id="UP000272474"/>
    </source>
</evidence>
<reference evidence="1 2" key="1">
    <citation type="journal article" date="2014" name="Int. J. Syst. Evol. Microbiol.">
        <title>Streptomyces hoynatensis sp. nov., isolated from deep marine sediment.</title>
        <authorList>
            <person name="Veyisoglu A."/>
            <person name="Sahin N."/>
        </authorList>
    </citation>
    <scope>NUCLEOTIDE SEQUENCE [LARGE SCALE GENOMIC DNA]</scope>
    <source>
        <strain evidence="1 2">KCTC 29097</strain>
    </source>
</reference>
<evidence type="ECO:0000313" key="1">
    <source>
        <dbReference type="EMBL" id="RKN39471.1"/>
    </source>
</evidence>
<gene>
    <name evidence="1" type="ORF">D7294_20975</name>
</gene>
<protein>
    <recommendedName>
        <fullName evidence="3">Type A2 lantipeptide</fullName>
    </recommendedName>
</protein>
<dbReference type="Proteomes" id="UP000272474">
    <property type="component" value="Unassembled WGS sequence"/>
</dbReference>
<comment type="caution">
    <text evidence="1">The sequence shown here is derived from an EMBL/GenBank/DDBJ whole genome shotgun (WGS) entry which is preliminary data.</text>
</comment>
<evidence type="ECO:0008006" key="3">
    <source>
        <dbReference type="Google" id="ProtNLM"/>
    </source>
</evidence>
<dbReference type="OrthoDB" id="4303017at2"/>
<keyword evidence="2" id="KW-1185">Reference proteome</keyword>
<name>A0A3A9YTT2_9ACTN</name>
<proteinExistence type="predicted"/>
<dbReference type="EMBL" id="RBAL01000013">
    <property type="protein sequence ID" value="RKN39471.1"/>
    <property type="molecule type" value="Genomic_DNA"/>
</dbReference>
<organism evidence="1 2">
    <name type="scientific">Streptomyces hoynatensis</name>
    <dbReference type="NCBI Taxonomy" id="1141874"/>
    <lineage>
        <taxon>Bacteria</taxon>
        <taxon>Bacillati</taxon>
        <taxon>Actinomycetota</taxon>
        <taxon>Actinomycetes</taxon>
        <taxon>Kitasatosporales</taxon>
        <taxon>Streptomycetaceae</taxon>
        <taxon>Streptomyces</taxon>
    </lineage>
</organism>
<dbReference type="RefSeq" id="WP_120682085.1">
    <property type="nucleotide sequence ID" value="NZ_RBAL01000013.1"/>
</dbReference>